<reference evidence="4 5" key="1">
    <citation type="submission" date="2017-06" db="EMBL/GenBank/DDBJ databases">
        <title>A platform for efficient transgenesis in Macrostomum lignano, a flatworm model organism for stem cell research.</title>
        <authorList>
            <person name="Berezikov E."/>
        </authorList>
    </citation>
    <scope>NUCLEOTIDE SEQUENCE [LARGE SCALE GENOMIC DNA]</scope>
    <source>
        <strain evidence="4">DV1</strain>
        <tissue evidence="4">Whole organism</tissue>
    </source>
</reference>
<protein>
    <recommendedName>
        <fullName evidence="3">RRM domain-containing protein</fullName>
    </recommendedName>
</protein>
<dbReference type="InterPro" id="IPR000504">
    <property type="entry name" value="RRM_dom"/>
</dbReference>
<organism evidence="4 5">
    <name type="scientific">Macrostomum lignano</name>
    <dbReference type="NCBI Taxonomy" id="282301"/>
    <lineage>
        <taxon>Eukaryota</taxon>
        <taxon>Metazoa</taxon>
        <taxon>Spiralia</taxon>
        <taxon>Lophotrochozoa</taxon>
        <taxon>Platyhelminthes</taxon>
        <taxon>Rhabditophora</taxon>
        <taxon>Macrostomorpha</taxon>
        <taxon>Macrostomida</taxon>
        <taxon>Macrostomidae</taxon>
        <taxon>Macrostomum</taxon>
    </lineage>
</organism>
<dbReference type="Pfam" id="PF00076">
    <property type="entry name" value="RRM_1"/>
    <property type="match status" value="2"/>
</dbReference>
<evidence type="ECO:0000259" key="3">
    <source>
        <dbReference type="PROSITE" id="PS50102"/>
    </source>
</evidence>
<dbReference type="GO" id="GO:0003723">
    <property type="term" value="F:RNA binding"/>
    <property type="evidence" value="ECO:0007669"/>
    <property type="project" value="UniProtKB-UniRule"/>
</dbReference>
<feature type="region of interest" description="Disordered" evidence="2">
    <location>
        <begin position="62"/>
        <end position="93"/>
    </location>
</feature>
<dbReference type="PROSITE" id="PS50102">
    <property type="entry name" value="RRM"/>
    <property type="match status" value="2"/>
</dbReference>
<evidence type="ECO:0000256" key="2">
    <source>
        <dbReference type="SAM" id="MobiDB-lite"/>
    </source>
</evidence>
<keyword evidence="5" id="KW-1185">Reference proteome</keyword>
<feature type="compositionally biased region" description="Low complexity" evidence="2">
    <location>
        <begin position="396"/>
        <end position="410"/>
    </location>
</feature>
<feature type="domain" description="RRM" evidence="3">
    <location>
        <begin position="231"/>
        <end position="314"/>
    </location>
</feature>
<gene>
    <name evidence="4" type="ORF">BOX15_Mlig031269g3</name>
</gene>
<comment type="caution">
    <text evidence="4">The sequence shown here is derived from an EMBL/GenBank/DDBJ whole genome shotgun (WGS) entry which is preliminary data.</text>
</comment>
<dbReference type="AlphaFoldDB" id="A0A267FQD4"/>
<dbReference type="OrthoDB" id="302770at2759"/>
<dbReference type="InterPro" id="IPR055204">
    <property type="entry name" value="HNRNPL_RRM"/>
</dbReference>
<dbReference type="EMBL" id="NIVC01000890">
    <property type="protein sequence ID" value="PAA75317.1"/>
    <property type="molecule type" value="Genomic_DNA"/>
</dbReference>
<dbReference type="PANTHER" id="PTHR15592">
    <property type="entry name" value="MATRIN 3/NUCLEAR PROTEIN 220-RELATED"/>
    <property type="match status" value="1"/>
</dbReference>
<dbReference type="InterPro" id="IPR035979">
    <property type="entry name" value="RBD_domain_sf"/>
</dbReference>
<accession>A0A267FQD4</accession>
<feature type="region of interest" description="Disordered" evidence="2">
    <location>
        <begin position="386"/>
        <end position="410"/>
    </location>
</feature>
<evidence type="ECO:0000256" key="1">
    <source>
        <dbReference type="PROSITE-ProRule" id="PRU00176"/>
    </source>
</evidence>
<dbReference type="Pfam" id="PF22976">
    <property type="entry name" value="RRM_10"/>
    <property type="match status" value="1"/>
</dbReference>
<dbReference type="Pfam" id="PF13893">
    <property type="entry name" value="RRM_5"/>
    <property type="match status" value="1"/>
</dbReference>
<dbReference type="Proteomes" id="UP000215902">
    <property type="component" value="Unassembled WGS sequence"/>
</dbReference>
<dbReference type="InterPro" id="IPR012677">
    <property type="entry name" value="Nucleotide-bd_a/b_plait_sf"/>
</dbReference>
<sequence length="655" mass="71328">MKRPSVPYSNGIASAMPAANAGHWTSVGQWPNAKRPCQSVPTAVDAYRQNLLSTDYDHHNHLRHSNQRDQHSNQPSYHANSLHGNQLDSHPVNQFGYHRTSQQQQQPIDQHSNKRVTIATSEPELSPILASDLHQSPVVHVSNLAPNTTEAALLHSLSSFGVIRDIVVLPSRATAYVQFNDILAAQTAVAASRGNQRPPTVHGQRLRLQYCRQPGIDHAGALDGGRRSRVLLLVLTDLAAGGPPVTAQLLRQAASQFGRITRLLVMRRDHVADMCVHALVEYSSQEEATRAKRHLNGAQLFQESHRIRASYSNQTEIRFSPGVTNDACHYSAELLEAPDAPYRACLLDWSAGLVPAFARCDRAVQTAAADLYSTLAPNNVEPSASSFQLHQASAHQTPQLQQQSEEPQPSTGSCTHRCLLLRNVPRNLVNCQRLFNLLCLYGNVLRLKFLRNRPDTVMAEFGQPADCSAALRHLSGCPLFGRRLTALPCRQDSVIKHRSVDTLPDGSPAYADYTGSKNNRFVVAGKARRNRLCSPSATLHFFNLPNGVTDANLSDLFGQCGAERPVRLVRFGNSGGGGAKFVAGLAEFSSRDAAVRAVCLANHLPVPTAAAEEESATVTGKDAEQKLQQRQQQHLLKLNFSDSAILSGTAGGAAA</sequence>
<dbReference type="STRING" id="282301.A0A267FQD4"/>
<dbReference type="SUPFAM" id="SSF54928">
    <property type="entry name" value="RNA-binding domain, RBD"/>
    <property type="match status" value="3"/>
</dbReference>
<dbReference type="SMART" id="SM00360">
    <property type="entry name" value="RRM"/>
    <property type="match status" value="4"/>
</dbReference>
<name>A0A267FQD4_9PLAT</name>
<dbReference type="CDD" id="cd12424">
    <property type="entry name" value="RRM3_hnRNPL_like"/>
    <property type="match status" value="1"/>
</dbReference>
<dbReference type="Gene3D" id="3.30.70.330">
    <property type="match status" value="4"/>
</dbReference>
<proteinExistence type="predicted"/>
<keyword evidence="1" id="KW-0694">RNA-binding</keyword>
<feature type="compositionally biased region" description="Polar residues" evidence="2">
    <location>
        <begin position="386"/>
        <end position="395"/>
    </location>
</feature>
<evidence type="ECO:0000313" key="4">
    <source>
        <dbReference type="EMBL" id="PAA75317.1"/>
    </source>
</evidence>
<feature type="compositionally biased region" description="Polar residues" evidence="2">
    <location>
        <begin position="72"/>
        <end position="92"/>
    </location>
</feature>
<feature type="domain" description="RRM" evidence="3">
    <location>
        <begin position="137"/>
        <end position="213"/>
    </location>
</feature>
<evidence type="ECO:0000313" key="5">
    <source>
        <dbReference type="Proteomes" id="UP000215902"/>
    </source>
</evidence>